<dbReference type="InterPro" id="IPR036388">
    <property type="entry name" value="WH-like_DNA-bd_sf"/>
</dbReference>
<keyword evidence="5 6" id="KW-0539">Nucleus</keyword>
<keyword evidence="4" id="KW-0804">Transcription</keyword>
<evidence type="ECO:0000256" key="2">
    <source>
        <dbReference type="ARBA" id="ARBA00023015"/>
    </source>
</evidence>
<feature type="compositionally biased region" description="Polar residues" evidence="7">
    <location>
        <begin position="182"/>
        <end position="192"/>
    </location>
</feature>
<evidence type="ECO:0000313" key="10">
    <source>
        <dbReference type="Proteomes" id="UP001357485"/>
    </source>
</evidence>
<gene>
    <name evidence="9" type="ORF">LTR16_008500</name>
</gene>
<feature type="compositionally biased region" description="Polar residues" evidence="7">
    <location>
        <begin position="1"/>
        <end position="16"/>
    </location>
</feature>
<dbReference type="PROSITE" id="PS50039">
    <property type="entry name" value="FORK_HEAD_3"/>
    <property type="match status" value="1"/>
</dbReference>
<proteinExistence type="predicted"/>
<dbReference type="Pfam" id="PF00250">
    <property type="entry name" value="Forkhead"/>
    <property type="match status" value="1"/>
</dbReference>
<evidence type="ECO:0000256" key="6">
    <source>
        <dbReference type="PROSITE-ProRule" id="PRU00089"/>
    </source>
</evidence>
<feature type="non-terminal residue" evidence="9">
    <location>
        <position position="1"/>
    </location>
</feature>
<accession>A0ABR0JZC9</accession>
<reference evidence="9 10" key="1">
    <citation type="submission" date="2023-08" db="EMBL/GenBank/DDBJ databases">
        <title>Black Yeasts Isolated from many extreme environments.</title>
        <authorList>
            <person name="Coleine C."/>
            <person name="Stajich J.E."/>
            <person name="Selbmann L."/>
        </authorList>
    </citation>
    <scope>NUCLEOTIDE SEQUENCE [LARGE SCALE GENOMIC DNA]</scope>
    <source>
        <strain evidence="9 10">CCFEE 536</strain>
    </source>
</reference>
<feature type="compositionally biased region" description="Polar residues" evidence="7">
    <location>
        <begin position="147"/>
        <end position="157"/>
    </location>
</feature>
<protein>
    <recommendedName>
        <fullName evidence="8">Fork-head domain-containing protein</fullName>
    </recommendedName>
</protein>
<dbReference type="InterPro" id="IPR036390">
    <property type="entry name" value="WH_DNA-bd_sf"/>
</dbReference>
<feature type="region of interest" description="Disordered" evidence="7">
    <location>
        <begin position="1"/>
        <end position="27"/>
    </location>
</feature>
<dbReference type="Gene3D" id="1.10.10.10">
    <property type="entry name" value="Winged helix-like DNA-binding domain superfamily/Winged helix DNA-binding domain"/>
    <property type="match status" value="1"/>
</dbReference>
<evidence type="ECO:0000259" key="8">
    <source>
        <dbReference type="PROSITE" id="PS50039"/>
    </source>
</evidence>
<dbReference type="EMBL" id="JAVRRA010026648">
    <property type="protein sequence ID" value="KAK5080066.1"/>
    <property type="molecule type" value="Genomic_DNA"/>
</dbReference>
<evidence type="ECO:0000256" key="3">
    <source>
        <dbReference type="ARBA" id="ARBA00023125"/>
    </source>
</evidence>
<evidence type="ECO:0000256" key="7">
    <source>
        <dbReference type="SAM" id="MobiDB-lite"/>
    </source>
</evidence>
<dbReference type="PANTHER" id="PTHR45881">
    <property type="entry name" value="CHECKPOINT SUPPRESSOR 1-LIKE, ISOFORM A-RELATED"/>
    <property type="match status" value="1"/>
</dbReference>
<dbReference type="InterPro" id="IPR001766">
    <property type="entry name" value="Fork_head_dom"/>
</dbReference>
<dbReference type="InterPro" id="IPR030456">
    <property type="entry name" value="TF_fork_head_CS_2"/>
</dbReference>
<organism evidence="9 10">
    <name type="scientific">Cryomyces antarcticus</name>
    <dbReference type="NCBI Taxonomy" id="329879"/>
    <lineage>
        <taxon>Eukaryota</taxon>
        <taxon>Fungi</taxon>
        <taxon>Dikarya</taxon>
        <taxon>Ascomycota</taxon>
        <taxon>Pezizomycotina</taxon>
        <taxon>Dothideomycetes</taxon>
        <taxon>Dothideomycetes incertae sedis</taxon>
        <taxon>Cryomyces</taxon>
    </lineage>
</organism>
<dbReference type="PROSITE" id="PS00658">
    <property type="entry name" value="FORK_HEAD_2"/>
    <property type="match status" value="1"/>
</dbReference>
<feature type="DNA-binding region" description="Fork-head" evidence="6">
    <location>
        <begin position="40"/>
        <end position="139"/>
    </location>
</feature>
<evidence type="ECO:0000313" key="9">
    <source>
        <dbReference type="EMBL" id="KAK5080066.1"/>
    </source>
</evidence>
<dbReference type="PANTHER" id="PTHR45881:SF5">
    <property type="entry name" value="FORK-HEAD DOMAIN-CONTAINING PROTEIN"/>
    <property type="match status" value="1"/>
</dbReference>
<comment type="subcellular location">
    <subcellularLocation>
        <location evidence="1 6">Nucleus</location>
    </subcellularLocation>
</comment>
<keyword evidence="3 6" id="KW-0238">DNA-binding</keyword>
<dbReference type="PRINTS" id="PR00053">
    <property type="entry name" value="FORKHEAD"/>
</dbReference>
<dbReference type="SUPFAM" id="SSF46785">
    <property type="entry name" value="Winged helix' DNA-binding domain"/>
    <property type="match status" value="1"/>
</dbReference>
<comment type="caution">
    <text evidence="9">The sequence shown here is derived from an EMBL/GenBank/DDBJ whole genome shotgun (WGS) entry which is preliminary data.</text>
</comment>
<evidence type="ECO:0000256" key="4">
    <source>
        <dbReference type="ARBA" id="ARBA00023163"/>
    </source>
</evidence>
<feature type="non-terminal residue" evidence="9">
    <location>
        <position position="233"/>
    </location>
</feature>
<keyword evidence="10" id="KW-1185">Reference proteome</keyword>
<feature type="region of interest" description="Disordered" evidence="7">
    <location>
        <begin position="128"/>
        <end position="233"/>
    </location>
</feature>
<feature type="domain" description="Fork-head" evidence="8">
    <location>
        <begin position="40"/>
        <end position="139"/>
    </location>
</feature>
<keyword evidence="2" id="KW-0805">Transcription regulation</keyword>
<feature type="compositionally biased region" description="Basic residues" evidence="7">
    <location>
        <begin position="170"/>
        <end position="180"/>
    </location>
</feature>
<evidence type="ECO:0000256" key="5">
    <source>
        <dbReference type="ARBA" id="ARBA00023242"/>
    </source>
</evidence>
<dbReference type="SMART" id="SM00339">
    <property type="entry name" value="FH"/>
    <property type="match status" value="1"/>
</dbReference>
<dbReference type="Proteomes" id="UP001357485">
    <property type="component" value="Unassembled WGS sequence"/>
</dbReference>
<evidence type="ECO:0000256" key="1">
    <source>
        <dbReference type="ARBA" id="ARBA00004123"/>
    </source>
</evidence>
<sequence>RLSTQHTEVTTDSNLTPPYENDEENADDPIEDLHLEDTKMSDQPYAILIWHALRAAPNHTMVLKDIYHWFTQNTDKGKDKSKDNATGWQNSVRHNLSMNAAFVKIPQLPGEESKKGCTWQLAPQFVDVPPKSTTRYRNKDPNKRTPKSLNPAPQRQVSGAKGGQAAKKSATLRRSQRVRLSRGQQDLYTPTRTAPYPKSIPRSSSRLCTASPLPTGPDNVMPHSPCFSDDAMP</sequence>
<name>A0ABR0JZC9_9PEZI</name>